<dbReference type="AlphaFoldDB" id="A0A128FBU8"/>
<dbReference type="Proteomes" id="UP000071641">
    <property type="component" value="Unassembled WGS sequence"/>
</dbReference>
<gene>
    <name evidence="4" type="ORF">GCE9029_04116</name>
</gene>
<dbReference type="PANTHER" id="PTHR30015:SF7">
    <property type="entry name" value="TYPE IV METHYL-DIRECTED RESTRICTION ENZYME ECOKMRR"/>
    <property type="match status" value="1"/>
</dbReference>
<accession>A0A128FBU8</accession>
<keyword evidence="4" id="KW-0540">Nuclease</keyword>
<dbReference type="Pfam" id="PF01396">
    <property type="entry name" value="Zn_ribbon_Top1"/>
    <property type="match status" value="1"/>
</dbReference>
<keyword evidence="4" id="KW-0255">Endonuclease</keyword>
<feature type="transmembrane region" description="Helical" evidence="1">
    <location>
        <begin position="35"/>
        <end position="52"/>
    </location>
</feature>
<dbReference type="SUPFAM" id="SSF57783">
    <property type="entry name" value="Zinc beta-ribbon"/>
    <property type="match status" value="1"/>
</dbReference>
<protein>
    <submittedName>
        <fullName evidence="4">Restriction endonuclease</fullName>
    </submittedName>
</protein>
<keyword evidence="1" id="KW-1133">Transmembrane helix</keyword>
<sequence>MFSGVIYISLTSLVPYILSGDSMVSEGLANASRTLALPFALIFLLPAATSLLKRHIARNRLTKTATFEHLYKMHWLDFEALVGEYYRQKGFNVSQNLNQAPDGGVDIELRKDGELHLVQCKHWKARKVGVKVLRELYGVLLDRQADRMIVVTSGDFTADAISFANAKQFEFINGGKLLKMINETKQVSGNEIAHTPTKTQSPICPRCKSELVLRTAKQGKHRGSSFYGCSSFPNCRYIE</sequence>
<dbReference type="InterPro" id="IPR011856">
    <property type="entry name" value="tRNA_endonuc-like_dom_sf"/>
</dbReference>
<evidence type="ECO:0000259" key="3">
    <source>
        <dbReference type="Pfam" id="PF04471"/>
    </source>
</evidence>
<dbReference type="InterPro" id="IPR011335">
    <property type="entry name" value="Restrct_endonuc-II-like"/>
</dbReference>
<keyword evidence="4" id="KW-0378">Hydrolase</keyword>
<dbReference type="GO" id="GO:0005694">
    <property type="term" value="C:chromosome"/>
    <property type="evidence" value="ECO:0007669"/>
    <property type="project" value="InterPro"/>
</dbReference>
<dbReference type="GO" id="GO:0009307">
    <property type="term" value="P:DNA restriction-modification system"/>
    <property type="evidence" value="ECO:0007669"/>
    <property type="project" value="InterPro"/>
</dbReference>
<dbReference type="Gene3D" id="3.40.1350.10">
    <property type="match status" value="1"/>
</dbReference>
<dbReference type="Pfam" id="PF04471">
    <property type="entry name" value="Mrr_cat"/>
    <property type="match status" value="1"/>
</dbReference>
<dbReference type="InterPro" id="IPR013498">
    <property type="entry name" value="Topo_IA_Znf"/>
</dbReference>
<dbReference type="GO" id="GO:0015666">
    <property type="term" value="F:restriction endodeoxyribonuclease activity"/>
    <property type="evidence" value="ECO:0007669"/>
    <property type="project" value="TreeGrafter"/>
</dbReference>
<evidence type="ECO:0000256" key="1">
    <source>
        <dbReference type="SAM" id="Phobius"/>
    </source>
</evidence>
<dbReference type="InterPro" id="IPR007560">
    <property type="entry name" value="Restrct_endonuc_IV_Mrr"/>
</dbReference>
<dbReference type="PANTHER" id="PTHR30015">
    <property type="entry name" value="MRR RESTRICTION SYSTEM PROTEIN"/>
    <property type="match status" value="1"/>
</dbReference>
<feature type="domain" description="DNA topoisomerase type IA zn finger" evidence="2">
    <location>
        <begin position="203"/>
        <end position="238"/>
    </location>
</feature>
<dbReference type="Gene3D" id="3.30.65.10">
    <property type="entry name" value="Bacterial Topoisomerase I, domain 1"/>
    <property type="match status" value="1"/>
</dbReference>
<dbReference type="GO" id="GO:0003677">
    <property type="term" value="F:DNA binding"/>
    <property type="evidence" value="ECO:0007669"/>
    <property type="project" value="InterPro"/>
</dbReference>
<organism evidence="4 5">
    <name type="scientific">Grimontia celer</name>
    <dbReference type="NCBI Taxonomy" id="1796497"/>
    <lineage>
        <taxon>Bacteria</taxon>
        <taxon>Pseudomonadati</taxon>
        <taxon>Pseudomonadota</taxon>
        <taxon>Gammaproteobacteria</taxon>
        <taxon>Vibrionales</taxon>
        <taxon>Vibrionaceae</taxon>
        <taxon>Grimontia</taxon>
    </lineage>
</organism>
<evidence type="ECO:0000259" key="2">
    <source>
        <dbReference type="Pfam" id="PF01396"/>
    </source>
</evidence>
<name>A0A128FBU8_9GAMM</name>
<reference evidence="5" key="1">
    <citation type="submission" date="2016-02" db="EMBL/GenBank/DDBJ databases">
        <authorList>
            <person name="Rodrigo-Torres Lidia"/>
            <person name="Arahal R.David."/>
        </authorList>
    </citation>
    <scope>NUCLEOTIDE SEQUENCE [LARGE SCALE GENOMIC DNA]</scope>
    <source>
        <strain evidence="5">CECT 9029</strain>
    </source>
</reference>
<keyword evidence="5" id="KW-1185">Reference proteome</keyword>
<keyword evidence="1" id="KW-0472">Membrane</keyword>
<dbReference type="STRING" id="1796497.GCE9029_04116"/>
<dbReference type="EMBL" id="FIZX01000004">
    <property type="protein sequence ID" value="CZF83975.1"/>
    <property type="molecule type" value="Genomic_DNA"/>
</dbReference>
<dbReference type="InterPro" id="IPR052906">
    <property type="entry name" value="Type_IV_Methyl-Rstrct_Enzyme"/>
</dbReference>
<keyword evidence="1" id="KW-0812">Transmembrane</keyword>
<proteinExistence type="predicted"/>
<evidence type="ECO:0000313" key="4">
    <source>
        <dbReference type="EMBL" id="CZF83975.1"/>
    </source>
</evidence>
<evidence type="ECO:0000313" key="5">
    <source>
        <dbReference type="Proteomes" id="UP000071641"/>
    </source>
</evidence>
<dbReference type="SUPFAM" id="SSF52980">
    <property type="entry name" value="Restriction endonuclease-like"/>
    <property type="match status" value="1"/>
</dbReference>
<feature type="domain" description="Restriction endonuclease type IV Mrr" evidence="3">
    <location>
        <begin position="71"/>
        <end position="181"/>
    </location>
</feature>
<dbReference type="GO" id="GO:0003916">
    <property type="term" value="F:DNA topoisomerase activity"/>
    <property type="evidence" value="ECO:0007669"/>
    <property type="project" value="InterPro"/>
</dbReference>
<dbReference type="GO" id="GO:0006265">
    <property type="term" value="P:DNA topological change"/>
    <property type="evidence" value="ECO:0007669"/>
    <property type="project" value="InterPro"/>
</dbReference>